<protein>
    <recommendedName>
        <fullName evidence="4">DUF4148 domain-containing protein</fullName>
    </recommendedName>
</protein>
<comment type="caution">
    <text evidence="2">The sequence shown here is derived from an EMBL/GenBank/DDBJ whole genome shotgun (WGS) entry which is preliminary data.</text>
</comment>
<evidence type="ECO:0000313" key="2">
    <source>
        <dbReference type="EMBL" id="GAA4459172.1"/>
    </source>
</evidence>
<evidence type="ECO:0000256" key="1">
    <source>
        <dbReference type="SAM" id="SignalP"/>
    </source>
</evidence>
<reference evidence="3" key="1">
    <citation type="journal article" date="2019" name="Int. J. Syst. Evol. Microbiol.">
        <title>The Global Catalogue of Microorganisms (GCM) 10K type strain sequencing project: providing services to taxonomists for standard genome sequencing and annotation.</title>
        <authorList>
            <consortium name="The Broad Institute Genomics Platform"/>
            <consortium name="The Broad Institute Genome Sequencing Center for Infectious Disease"/>
            <person name="Wu L."/>
            <person name="Ma J."/>
        </authorList>
    </citation>
    <scope>NUCLEOTIDE SEQUENCE [LARGE SCALE GENOMIC DNA]</scope>
    <source>
        <strain evidence="3">JCM 31921</strain>
    </source>
</reference>
<keyword evidence="3" id="KW-1185">Reference proteome</keyword>
<name>A0ABP8N396_9BACT</name>
<organism evidence="2 3">
    <name type="scientific">Rurimicrobium arvi</name>
    <dbReference type="NCBI Taxonomy" id="2049916"/>
    <lineage>
        <taxon>Bacteria</taxon>
        <taxon>Pseudomonadati</taxon>
        <taxon>Bacteroidota</taxon>
        <taxon>Chitinophagia</taxon>
        <taxon>Chitinophagales</taxon>
        <taxon>Chitinophagaceae</taxon>
        <taxon>Rurimicrobium</taxon>
    </lineage>
</organism>
<feature type="chain" id="PRO_5045982331" description="DUF4148 domain-containing protein" evidence="1">
    <location>
        <begin position="20"/>
        <end position="99"/>
    </location>
</feature>
<accession>A0ABP8N396</accession>
<evidence type="ECO:0000313" key="3">
    <source>
        <dbReference type="Proteomes" id="UP001501410"/>
    </source>
</evidence>
<feature type="signal peptide" evidence="1">
    <location>
        <begin position="1"/>
        <end position="19"/>
    </location>
</feature>
<proteinExistence type="predicted"/>
<evidence type="ECO:0008006" key="4">
    <source>
        <dbReference type="Google" id="ProtNLM"/>
    </source>
</evidence>
<dbReference type="EMBL" id="BAABEZ010000024">
    <property type="protein sequence ID" value="GAA4459172.1"/>
    <property type="molecule type" value="Genomic_DNA"/>
</dbReference>
<keyword evidence="1" id="KW-0732">Signal</keyword>
<sequence length="99" mass="11193">MKALIVMAAALMMTIGANAQNIHRTNVRQTARIHQGVRNGSITPREHAAIARQRKDVRIATRVAKADGVITPAEHRIIRREQRQANATIYRAKHNGYYR</sequence>
<gene>
    <name evidence="2" type="ORF">GCM10023092_28630</name>
</gene>
<dbReference type="RefSeq" id="WP_344828703.1">
    <property type="nucleotide sequence ID" value="NZ_BAABEZ010000024.1"/>
</dbReference>
<dbReference type="Proteomes" id="UP001501410">
    <property type="component" value="Unassembled WGS sequence"/>
</dbReference>